<reference evidence="2" key="1">
    <citation type="journal article" date="2022" name="bioRxiv">
        <title>Sequencing and chromosome-scale assembly of the giantPleurodeles waltlgenome.</title>
        <authorList>
            <person name="Brown T."/>
            <person name="Elewa A."/>
            <person name="Iarovenko S."/>
            <person name="Subramanian E."/>
            <person name="Araus A.J."/>
            <person name="Petzold A."/>
            <person name="Susuki M."/>
            <person name="Suzuki K.-i.T."/>
            <person name="Hayashi T."/>
            <person name="Toyoda A."/>
            <person name="Oliveira C."/>
            <person name="Osipova E."/>
            <person name="Leigh N.D."/>
            <person name="Simon A."/>
            <person name="Yun M.H."/>
        </authorList>
    </citation>
    <scope>NUCLEOTIDE SEQUENCE</scope>
    <source>
        <strain evidence="2">20211129_DDA</strain>
        <tissue evidence="2">Liver</tissue>
    </source>
</reference>
<comment type="caution">
    <text evidence="2">The sequence shown here is derived from an EMBL/GenBank/DDBJ whole genome shotgun (WGS) entry which is preliminary data.</text>
</comment>
<feature type="region of interest" description="Disordered" evidence="1">
    <location>
        <begin position="1"/>
        <end position="117"/>
    </location>
</feature>
<organism evidence="2 3">
    <name type="scientific">Pleurodeles waltl</name>
    <name type="common">Iberian ribbed newt</name>
    <dbReference type="NCBI Taxonomy" id="8319"/>
    <lineage>
        <taxon>Eukaryota</taxon>
        <taxon>Metazoa</taxon>
        <taxon>Chordata</taxon>
        <taxon>Craniata</taxon>
        <taxon>Vertebrata</taxon>
        <taxon>Euteleostomi</taxon>
        <taxon>Amphibia</taxon>
        <taxon>Batrachia</taxon>
        <taxon>Caudata</taxon>
        <taxon>Salamandroidea</taxon>
        <taxon>Salamandridae</taxon>
        <taxon>Pleurodelinae</taxon>
        <taxon>Pleurodeles</taxon>
    </lineage>
</organism>
<gene>
    <name evidence="2" type="ORF">NDU88_003777</name>
</gene>
<feature type="compositionally biased region" description="Basic and acidic residues" evidence="1">
    <location>
        <begin position="52"/>
        <end position="65"/>
    </location>
</feature>
<evidence type="ECO:0000256" key="1">
    <source>
        <dbReference type="SAM" id="MobiDB-lite"/>
    </source>
</evidence>
<accession>A0AAV7TS85</accession>
<keyword evidence="3" id="KW-1185">Reference proteome</keyword>
<evidence type="ECO:0000313" key="3">
    <source>
        <dbReference type="Proteomes" id="UP001066276"/>
    </source>
</evidence>
<proteinExistence type="predicted"/>
<sequence>MVGPHTFPTCAAATSVEPEEVNQRTNPGGLREEQREMGCLNSPPLSCLEEETNLKTEGGPEKEASGRPGANTQQNVPIVDERTKEDTEPDVPGGDRRSNGFRALEVPVGDGRSRLREAECNNPPSFWRSVASPGAWKWPGEG</sequence>
<dbReference type="AlphaFoldDB" id="A0AAV7TS85"/>
<evidence type="ECO:0000313" key="2">
    <source>
        <dbReference type="EMBL" id="KAJ1178532.1"/>
    </source>
</evidence>
<protein>
    <submittedName>
        <fullName evidence="2">Uncharacterized protein</fullName>
    </submittedName>
</protein>
<dbReference type="EMBL" id="JANPWB010000006">
    <property type="protein sequence ID" value="KAJ1178532.1"/>
    <property type="molecule type" value="Genomic_DNA"/>
</dbReference>
<dbReference type="Proteomes" id="UP001066276">
    <property type="component" value="Chromosome 3_2"/>
</dbReference>
<name>A0AAV7TS85_PLEWA</name>